<comment type="caution">
    <text evidence="2">The sequence shown here is derived from an EMBL/GenBank/DDBJ whole genome shotgun (WGS) entry which is preliminary data.</text>
</comment>
<dbReference type="InterPro" id="IPR036844">
    <property type="entry name" value="Hint_dom_sf"/>
</dbReference>
<dbReference type="AlphaFoldDB" id="A0A073J6J0"/>
<evidence type="ECO:0000313" key="3">
    <source>
        <dbReference type="Proteomes" id="UP000027746"/>
    </source>
</evidence>
<accession>A0A073J6J0</accession>
<proteinExistence type="predicted"/>
<dbReference type="EMBL" id="JAMD01000001">
    <property type="protein sequence ID" value="KEJ97420.1"/>
    <property type="molecule type" value="Genomic_DNA"/>
</dbReference>
<evidence type="ECO:0000259" key="1">
    <source>
        <dbReference type="Pfam" id="PF13403"/>
    </source>
</evidence>
<dbReference type="InterPro" id="IPR028992">
    <property type="entry name" value="Hedgehog/Intein_dom"/>
</dbReference>
<reference evidence="2 3" key="1">
    <citation type="submission" date="2014-01" db="EMBL/GenBank/DDBJ databases">
        <title>Sulfitobacter sp. H3 (MCCC 1A00686) Genome Sequencing.</title>
        <authorList>
            <person name="Lai Q."/>
            <person name="Hong Z."/>
        </authorList>
    </citation>
    <scope>NUCLEOTIDE SEQUENCE [LARGE SCALE GENOMIC DNA]</scope>
    <source>
        <strain evidence="2 3">H3</strain>
    </source>
</reference>
<sequence>MANFSTTHFLLYDSASPTDTSNGVIVYNFTDTVYDANSDGDIDGTDYFLGPTIPYTGTTVTINGSDYAVFVDGSFNIIPYDIAYDDLGSFTDSSTWTFNSVPENADVANCFLTGTRITTPSGETAVEDLRIGDVVTTADGRAVEVKWMARQTYRQFRNMALPEKHAPVCISAGALGHGLPHTDLYLTADHGMILDDMVVNAGAMVNGDTIRFVPLSDMPAEFTYYHVETEHHDEILANGAASETFIDYVGRKGFDNYLEYLDLYGADRIIPEMNRLRVSAKRLLPPQLAQRLGAALAQNAA</sequence>
<organism evidence="2 3">
    <name type="scientific">Pseudosulfitobacter pseudonitzschiae</name>
    <dbReference type="NCBI Taxonomy" id="1402135"/>
    <lineage>
        <taxon>Bacteria</taxon>
        <taxon>Pseudomonadati</taxon>
        <taxon>Pseudomonadota</taxon>
        <taxon>Alphaproteobacteria</taxon>
        <taxon>Rhodobacterales</taxon>
        <taxon>Roseobacteraceae</taxon>
        <taxon>Pseudosulfitobacter</taxon>
    </lineage>
</organism>
<name>A0A073J6J0_9RHOB</name>
<protein>
    <recommendedName>
        <fullName evidence="1">Hedgehog/Intein (Hint) domain-containing protein</fullName>
    </recommendedName>
</protein>
<dbReference type="RefSeq" id="WP_051693753.1">
    <property type="nucleotide sequence ID" value="NZ_FQVP01000001.1"/>
</dbReference>
<evidence type="ECO:0000313" key="2">
    <source>
        <dbReference type="EMBL" id="KEJ97420.1"/>
    </source>
</evidence>
<keyword evidence="3" id="KW-1185">Reference proteome</keyword>
<dbReference type="Gene3D" id="2.170.16.10">
    <property type="entry name" value="Hedgehog/Intein (Hint) domain"/>
    <property type="match status" value="1"/>
</dbReference>
<dbReference type="Proteomes" id="UP000027746">
    <property type="component" value="Unassembled WGS sequence"/>
</dbReference>
<gene>
    <name evidence="2" type="ORF">SUH3_00105</name>
</gene>
<dbReference type="SUPFAM" id="SSF51294">
    <property type="entry name" value="Hedgehog/intein (Hint) domain"/>
    <property type="match status" value="1"/>
</dbReference>
<feature type="domain" description="Hedgehog/Intein (Hint)" evidence="1">
    <location>
        <begin position="110"/>
        <end position="247"/>
    </location>
</feature>
<dbReference type="Pfam" id="PF13403">
    <property type="entry name" value="Hint_2"/>
    <property type="match status" value="1"/>
</dbReference>